<dbReference type="GO" id="GO:0005829">
    <property type="term" value="C:cytosol"/>
    <property type="evidence" value="ECO:0007669"/>
    <property type="project" value="TreeGrafter"/>
</dbReference>
<dbReference type="GO" id="GO:0070626">
    <property type="term" value="F:(S)-2-(5-amino-1-(5-phospho-D-ribosyl)imidazole-4-carboxamido) succinate lyase (fumarate-forming) activity"/>
    <property type="evidence" value="ECO:0007669"/>
    <property type="project" value="TreeGrafter"/>
</dbReference>
<dbReference type="FunFam" id="1.10.275.60:FF:000001">
    <property type="entry name" value="Adenylosuccinate lyase"/>
    <property type="match status" value="1"/>
</dbReference>
<dbReference type="FunFam" id="1.10.40.30:FF:000005">
    <property type="entry name" value="Adenylosuccinate lyase"/>
    <property type="match status" value="1"/>
</dbReference>
<dbReference type="GO" id="GO:0006189">
    <property type="term" value="P:'de novo' IMP biosynthetic process"/>
    <property type="evidence" value="ECO:0007669"/>
    <property type="project" value="UniProtKB-UniPathway"/>
</dbReference>
<sequence length="892" mass="99222">MKINGHLGVRTQFRPRNGQNQRSRPSAGSGTNKKTWFSETKSGKNSGLEKCRETRPAPGGGADSRMIRGPGDRISRHGCQQALARRICGPAGVYDPSVLLSVFGDDTYFVPTDLVSSCVDMWQSLWFWLAVFHVVVASEAEPQEVLQVNQSLRNLSSYDVLNYTNVATGQPVKPGTKLRILCVGDSITSGALSGQDGGDGDGYRRQLRNDLSRTMTDGYFAAWPGKTVQFISDNVTPSLEQRPNIILLHAGTNDMDAGAPESNDPADVAERLGKLIDKMIKTCPDAVILVAVIVGTCAGPKEARTPEYQALIPGVVQKRRQAGHHVLAVDFSTFPLEDLRDCVHPSNEGYRKFGDYWYDFVTQIPSSWIKEPVGDDPERSEDNAAERTIKTSSTWLLYIGLLIAGKTAAIMSNFDAYQTPLGSRYASKEMLTLFSARTRASTWRQLWTWLAEAEQELGIQEITDEAIQQMKANIRMSDEAFEIARVEEKRRRHDVMAHVHAFGQDAPAAAGIIHYGATSCFVTDNADLIFIRDALNLILPKLAKVIRNLQTMALKYKDLPTLGFTHFQTAQPITVGKRVSQWILELTMDLEDLEHVRDQLRLRGAVGTTGTQASFMQIFNEDGDKIDELNKKLAEKAGFKGIYPVSTQTYTRKVDLRVANALSAFGATAQRIAIDLRHLAHMKEIEEPFEKDQIGSSAMAYKRNPMRSERITALARELQNKNANAAQTFANQWFERTLDDSAIRRIDIPEEFLLADAICLSLDNVTNGLVVYPAVIRAHLMTDLPYIATENIIMKLVSKGESRQEAHEQIRVLSHQAAAVVKNEGKPNDLVERIRNTEYFAPIHAELDAVLDPALYVGRSAVITERMCAEADEKLAKYSDYLEKAQTAELNL</sequence>
<comment type="caution">
    <text evidence="14">The sequence shown here is derived from an EMBL/GenBank/DDBJ whole genome shotgun (WGS) entry which is preliminary data.</text>
</comment>
<comment type="subunit">
    <text evidence="5">Homotetramer. Residues from neighboring subunits contribute catalytic and substrate-binding residues to each active site.</text>
</comment>
<evidence type="ECO:0000256" key="8">
    <source>
        <dbReference type="ARBA" id="ARBA00022755"/>
    </source>
</evidence>
<evidence type="ECO:0000256" key="12">
    <source>
        <dbReference type="SAM" id="MobiDB-lite"/>
    </source>
</evidence>
<evidence type="ECO:0000256" key="11">
    <source>
        <dbReference type="ARBA" id="ARBA00047513"/>
    </source>
</evidence>
<feature type="compositionally biased region" description="Polar residues" evidence="12">
    <location>
        <begin position="17"/>
        <end position="45"/>
    </location>
</feature>
<dbReference type="EMBL" id="JAADYS010001190">
    <property type="protein sequence ID" value="KAF4464438.1"/>
    <property type="molecule type" value="Genomic_DNA"/>
</dbReference>
<evidence type="ECO:0000256" key="2">
    <source>
        <dbReference type="ARBA" id="ARBA00004706"/>
    </source>
</evidence>
<dbReference type="Gene3D" id="1.10.275.60">
    <property type="match status" value="1"/>
</dbReference>
<dbReference type="PRINTS" id="PR00149">
    <property type="entry name" value="FUMRATELYASE"/>
</dbReference>
<dbReference type="SMART" id="SM00998">
    <property type="entry name" value="ADSL_C"/>
    <property type="match status" value="1"/>
</dbReference>
<comment type="pathway">
    <text evidence="2">Purine metabolism; IMP biosynthesis via de novo pathway; 5-amino-1-(5-phospho-D-ribosyl)imidazole-4-carboxamide from 5-amino-1-(5-phospho-D-ribosyl)imidazole-4-carboxylate: step 2/2.</text>
</comment>
<gene>
    <name evidence="14" type="ORF">FALBO_8731</name>
</gene>
<dbReference type="CDD" id="cd01833">
    <property type="entry name" value="XynB_like"/>
    <property type="match status" value="1"/>
</dbReference>
<dbReference type="InterPro" id="IPR020557">
    <property type="entry name" value="Fumarate_lyase_CS"/>
</dbReference>
<dbReference type="Proteomes" id="UP000554235">
    <property type="component" value="Unassembled WGS sequence"/>
</dbReference>
<evidence type="ECO:0000256" key="10">
    <source>
        <dbReference type="ARBA" id="ARBA00030717"/>
    </source>
</evidence>
<evidence type="ECO:0000256" key="4">
    <source>
        <dbReference type="ARBA" id="ARBA00008273"/>
    </source>
</evidence>
<dbReference type="OrthoDB" id="406045at2759"/>
<dbReference type="Gene3D" id="3.40.50.1110">
    <property type="entry name" value="SGNH hydrolase"/>
    <property type="match status" value="1"/>
</dbReference>
<evidence type="ECO:0000259" key="13">
    <source>
        <dbReference type="SMART" id="SM00998"/>
    </source>
</evidence>
<dbReference type="Pfam" id="PF13472">
    <property type="entry name" value="Lipase_GDSL_2"/>
    <property type="match status" value="1"/>
</dbReference>
<evidence type="ECO:0000256" key="5">
    <source>
        <dbReference type="ARBA" id="ARBA00011668"/>
    </source>
</evidence>
<keyword evidence="8" id="KW-0658">Purine biosynthesis</keyword>
<name>A0A8H4LA95_9HYPO</name>
<dbReference type="UniPathway" id="UPA00075">
    <property type="reaction ID" value="UER00336"/>
</dbReference>
<dbReference type="InterPro" id="IPR008948">
    <property type="entry name" value="L-Aspartase-like"/>
</dbReference>
<dbReference type="InterPro" id="IPR004769">
    <property type="entry name" value="Pur_lyase"/>
</dbReference>
<feature type="region of interest" description="Disordered" evidence="12">
    <location>
        <begin position="1"/>
        <end position="71"/>
    </location>
</feature>
<dbReference type="Gene3D" id="1.20.200.10">
    <property type="entry name" value="Fumarase/aspartase (Central domain)"/>
    <property type="match status" value="1"/>
</dbReference>
<dbReference type="Pfam" id="PF10397">
    <property type="entry name" value="ADSL_C"/>
    <property type="match status" value="1"/>
</dbReference>
<dbReference type="SUPFAM" id="SSF48557">
    <property type="entry name" value="L-aspartase-like"/>
    <property type="match status" value="1"/>
</dbReference>
<dbReference type="GO" id="GO:0044208">
    <property type="term" value="P:'de novo' AMP biosynthetic process"/>
    <property type="evidence" value="ECO:0007669"/>
    <property type="project" value="UniProtKB-UniPathway"/>
</dbReference>
<evidence type="ECO:0000256" key="6">
    <source>
        <dbReference type="ARBA" id="ARBA00012339"/>
    </source>
</evidence>
<evidence type="ECO:0000256" key="3">
    <source>
        <dbReference type="ARBA" id="ARBA00004734"/>
    </source>
</evidence>
<dbReference type="InterPro" id="IPR036514">
    <property type="entry name" value="SGNH_hydro_sf"/>
</dbReference>
<dbReference type="PANTHER" id="PTHR43172">
    <property type="entry name" value="ADENYLOSUCCINATE LYASE"/>
    <property type="match status" value="1"/>
</dbReference>
<proteinExistence type="inferred from homology"/>
<evidence type="ECO:0000256" key="7">
    <source>
        <dbReference type="ARBA" id="ARBA00017058"/>
    </source>
</evidence>
<dbReference type="PROSITE" id="PS00163">
    <property type="entry name" value="FUMARATE_LYASES"/>
    <property type="match status" value="1"/>
</dbReference>
<comment type="catalytic activity">
    <reaction evidence="1">
        <text>(2S)-2-[5-amino-1-(5-phospho-beta-D-ribosyl)imidazole-4-carboxamido]succinate = 5-amino-1-(5-phospho-beta-D-ribosyl)imidazole-4-carboxamide + fumarate</text>
        <dbReference type="Rhea" id="RHEA:23920"/>
        <dbReference type="ChEBI" id="CHEBI:29806"/>
        <dbReference type="ChEBI" id="CHEBI:58443"/>
        <dbReference type="ChEBI" id="CHEBI:58475"/>
        <dbReference type="EC" id="4.3.2.2"/>
    </reaction>
</comment>
<comment type="similarity">
    <text evidence="4">Belongs to the lyase 1 family. Adenylosuccinate lyase subfamily.</text>
</comment>
<feature type="domain" description="Adenylosuccinate lyase C-terminal" evidence="13">
    <location>
        <begin position="784"/>
        <end position="868"/>
    </location>
</feature>
<protein>
    <recommendedName>
        <fullName evidence="7">Adenylosuccinate lyase</fullName>
        <ecNumber evidence="6">4.3.2.2</ecNumber>
    </recommendedName>
    <alternativeName>
        <fullName evidence="10">Adenylosuccinase</fullName>
    </alternativeName>
</protein>
<evidence type="ECO:0000313" key="15">
    <source>
        <dbReference type="Proteomes" id="UP000554235"/>
    </source>
</evidence>
<dbReference type="NCBIfam" id="TIGR00928">
    <property type="entry name" value="purB"/>
    <property type="match status" value="1"/>
</dbReference>
<organism evidence="14 15">
    <name type="scientific">Fusarium albosuccineum</name>
    <dbReference type="NCBI Taxonomy" id="1237068"/>
    <lineage>
        <taxon>Eukaryota</taxon>
        <taxon>Fungi</taxon>
        <taxon>Dikarya</taxon>
        <taxon>Ascomycota</taxon>
        <taxon>Pezizomycotina</taxon>
        <taxon>Sordariomycetes</taxon>
        <taxon>Hypocreomycetidae</taxon>
        <taxon>Hypocreales</taxon>
        <taxon>Nectriaceae</taxon>
        <taxon>Fusarium</taxon>
        <taxon>Fusarium decemcellulare species complex</taxon>
    </lineage>
</organism>
<dbReference type="Pfam" id="PF00206">
    <property type="entry name" value="Lyase_1"/>
    <property type="match status" value="1"/>
</dbReference>
<dbReference type="Gene3D" id="1.10.40.30">
    <property type="entry name" value="Fumarase/aspartase (C-terminal domain)"/>
    <property type="match status" value="1"/>
</dbReference>
<dbReference type="EC" id="4.3.2.2" evidence="6"/>
<dbReference type="AlphaFoldDB" id="A0A8H4LA95"/>
<evidence type="ECO:0000256" key="9">
    <source>
        <dbReference type="ARBA" id="ARBA00023239"/>
    </source>
</evidence>
<dbReference type="SUPFAM" id="SSF52266">
    <property type="entry name" value="SGNH hydrolase"/>
    <property type="match status" value="1"/>
</dbReference>
<dbReference type="GO" id="GO:0004018">
    <property type="term" value="F:N6-(1,2-dicarboxyethyl)AMP AMP-lyase (fumarate-forming) activity"/>
    <property type="evidence" value="ECO:0007669"/>
    <property type="project" value="InterPro"/>
</dbReference>
<comment type="pathway">
    <text evidence="3">Purine metabolism; AMP biosynthesis via de novo pathway; AMP from IMP: step 2/2.</text>
</comment>
<evidence type="ECO:0000313" key="14">
    <source>
        <dbReference type="EMBL" id="KAF4464438.1"/>
    </source>
</evidence>
<comment type="catalytic activity">
    <reaction evidence="11">
        <text>N(6)-(1,2-dicarboxyethyl)-AMP = fumarate + AMP</text>
        <dbReference type="Rhea" id="RHEA:16853"/>
        <dbReference type="ChEBI" id="CHEBI:29806"/>
        <dbReference type="ChEBI" id="CHEBI:57567"/>
        <dbReference type="ChEBI" id="CHEBI:456215"/>
        <dbReference type="EC" id="4.3.2.2"/>
    </reaction>
</comment>
<keyword evidence="15" id="KW-1185">Reference proteome</keyword>
<accession>A0A8H4LA95</accession>
<dbReference type="UniPathway" id="UPA00074">
    <property type="reaction ID" value="UER00132"/>
</dbReference>
<dbReference type="PANTHER" id="PTHR43172:SF1">
    <property type="entry name" value="ADENYLOSUCCINATE LYASE"/>
    <property type="match status" value="1"/>
</dbReference>
<dbReference type="InterPro" id="IPR022761">
    <property type="entry name" value="Fumarate_lyase_N"/>
</dbReference>
<dbReference type="InterPro" id="IPR013830">
    <property type="entry name" value="SGNH_hydro"/>
</dbReference>
<reference evidence="14 15" key="1">
    <citation type="submission" date="2020-01" db="EMBL/GenBank/DDBJ databases">
        <title>Identification and distribution of gene clusters putatively required for synthesis of sphingolipid metabolism inhibitors in phylogenetically diverse species of the filamentous fungus Fusarium.</title>
        <authorList>
            <person name="Kim H.-S."/>
            <person name="Busman M."/>
            <person name="Brown D.W."/>
            <person name="Divon H."/>
            <person name="Uhlig S."/>
            <person name="Proctor R.H."/>
        </authorList>
    </citation>
    <scope>NUCLEOTIDE SEQUENCE [LARGE SCALE GENOMIC DNA]</scope>
    <source>
        <strain evidence="14 15">NRRL 20459</strain>
    </source>
</reference>
<keyword evidence="9 14" id="KW-0456">Lyase</keyword>
<evidence type="ECO:0000256" key="1">
    <source>
        <dbReference type="ARBA" id="ARBA00000598"/>
    </source>
</evidence>
<dbReference type="InterPro" id="IPR000362">
    <property type="entry name" value="Fumarate_lyase_fam"/>
</dbReference>
<dbReference type="CDD" id="cd03302">
    <property type="entry name" value="Adenylsuccinate_lyase_2"/>
    <property type="match status" value="1"/>
</dbReference>
<dbReference type="InterPro" id="IPR019468">
    <property type="entry name" value="AdenyloSucc_lyase_C"/>
</dbReference>